<dbReference type="AlphaFoldDB" id="A0A0B6Z0Q8"/>
<name>A0A0B6Z0Q8_9EUPU</name>
<evidence type="ECO:0000313" key="1">
    <source>
        <dbReference type="EMBL" id="CEK62179.1"/>
    </source>
</evidence>
<dbReference type="EMBL" id="HACG01015314">
    <property type="protein sequence ID" value="CEK62179.1"/>
    <property type="molecule type" value="Transcribed_RNA"/>
</dbReference>
<protein>
    <submittedName>
        <fullName evidence="1">Uncharacterized protein</fullName>
    </submittedName>
</protein>
<proteinExistence type="predicted"/>
<accession>A0A0B6Z0Q8</accession>
<feature type="non-terminal residue" evidence="1">
    <location>
        <position position="1"/>
    </location>
</feature>
<sequence length="59" mass="6903">FLYVTHFLSPRTTGQPYHVKSTCTNMKFKATCYSRTNMSFHMQMFIHEKQDNTVSGLLP</sequence>
<reference evidence="1" key="1">
    <citation type="submission" date="2014-12" db="EMBL/GenBank/DDBJ databases">
        <title>Insight into the proteome of Arion vulgaris.</title>
        <authorList>
            <person name="Aradska J."/>
            <person name="Bulat T."/>
            <person name="Smidak R."/>
            <person name="Sarate P."/>
            <person name="Gangsoo J."/>
            <person name="Sialana F."/>
            <person name="Bilban M."/>
            <person name="Lubec G."/>
        </authorList>
    </citation>
    <scope>NUCLEOTIDE SEQUENCE</scope>
    <source>
        <tissue evidence="1">Skin</tissue>
    </source>
</reference>
<gene>
    <name evidence="1" type="primary">ORF44439</name>
</gene>
<organism evidence="1">
    <name type="scientific">Arion vulgaris</name>
    <dbReference type="NCBI Taxonomy" id="1028688"/>
    <lineage>
        <taxon>Eukaryota</taxon>
        <taxon>Metazoa</taxon>
        <taxon>Spiralia</taxon>
        <taxon>Lophotrochozoa</taxon>
        <taxon>Mollusca</taxon>
        <taxon>Gastropoda</taxon>
        <taxon>Heterobranchia</taxon>
        <taxon>Euthyneura</taxon>
        <taxon>Panpulmonata</taxon>
        <taxon>Eupulmonata</taxon>
        <taxon>Stylommatophora</taxon>
        <taxon>Helicina</taxon>
        <taxon>Arionoidea</taxon>
        <taxon>Arionidae</taxon>
        <taxon>Arion</taxon>
    </lineage>
</organism>